<dbReference type="Proteomes" id="UP000789920">
    <property type="component" value="Unassembled WGS sequence"/>
</dbReference>
<dbReference type="EMBL" id="CAJVQC010072482">
    <property type="protein sequence ID" value="CAG8811519.1"/>
    <property type="molecule type" value="Genomic_DNA"/>
</dbReference>
<keyword evidence="2" id="KW-1185">Reference proteome</keyword>
<organism evidence="1 2">
    <name type="scientific">Racocetra persica</name>
    <dbReference type="NCBI Taxonomy" id="160502"/>
    <lineage>
        <taxon>Eukaryota</taxon>
        <taxon>Fungi</taxon>
        <taxon>Fungi incertae sedis</taxon>
        <taxon>Mucoromycota</taxon>
        <taxon>Glomeromycotina</taxon>
        <taxon>Glomeromycetes</taxon>
        <taxon>Diversisporales</taxon>
        <taxon>Gigasporaceae</taxon>
        <taxon>Racocetra</taxon>
    </lineage>
</organism>
<feature type="non-terminal residue" evidence="1">
    <location>
        <position position="1"/>
    </location>
</feature>
<evidence type="ECO:0000313" key="1">
    <source>
        <dbReference type="EMBL" id="CAG8811519.1"/>
    </source>
</evidence>
<accession>A0ACA9RVA0</accession>
<evidence type="ECO:0000313" key="2">
    <source>
        <dbReference type="Proteomes" id="UP000789920"/>
    </source>
</evidence>
<proteinExistence type="predicted"/>
<comment type="caution">
    <text evidence="1">The sequence shown here is derived from an EMBL/GenBank/DDBJ whole genome shotgun (WGS) entry which is preliminary data.</text>
</comment>
<name>A0ACA9RVA0_9GLOM</name>
<protein>
    <submittedName>
        <fullName evidence="1">14607_t:CDS:1</fullName>
    </submittedName>
</protein>
<reference evidence="1" key="1">
    <citation type="submission" date="2021-06" db="EMBL/GenBank/DDBJ databases">
        <authorList>
            <person name="Kallberg Y."/>
            <person name="Tangrot J."/>
            <person name="Rosling A."/>
        </authorList>
    </citation>
    <scope>NUCLEOTIDE SEQUENCE</scope>
    <source>
        <strain evidence="1">MA461A</strain>
    </source>
</reference>
<sequence>PYPALESYEIARKNNTKCEKITVLSLGTGSYIPDPLNADLYQDILFWKHNIYNIVLSAQECNVNREMHSMLGNNYQRWQISLNKPIAFDDYNSISNLLELGHQYIEELDASDENSINKLVESFESS</sequence>
<gene>
    <name evidence="1" type="ORF">RPERSI_LOCUS23323</name>
</gene>